<keyword evidence="3 6" id="KW-0812">Transmembrane</keyword>
<feature type="transmembrane region" description="Helical" evidence="6">
    <location>
        <begin position="294"/>
        <end position="315"/>
    </location>
</feature>
<evidence type="ECO:0000256" key="1">
    <source>
        <dbReference type="ARBA" id="ARBA00004651"/>
    </source>
</evidence>
<evidence type="ECO:0000256" key="6">
    <source>
        <dbReference type="SAM" id="Phobius"/>
    </source>
</evidence>
<dbReference type="RefSeq" id="WP_192905031.1">
    <property type="nucleotide sequence ID" value="NZ_JADBFD010000002.1"/>
</dbReference>
<feature type="transmembrane region" description="Helical" evidence="6">
    <location>
        <begin position="483"/>
        <end position="503"/>
    </location>
</feature>
<protein>
    <submittedName>
        <fullName evidence="7">Oligosaccharide flippase family protein</fullName>
    </submittedName>
</protein>
<evidence type="ECO:0000256" key="5">
    <source>
        <dbReference type="ARBA" id="ARBA00023136"/>
    </source>
</evidence>
<evidence type="ECO:0000313" key="7">
    <source>
        <dbReference type="EMBL" id="MBE2886749.1"/>
    </source>
</evidence>
<gene>
    <name evidence="7" type="ORF">IIE05_02070</name>
</gene>
<keyword evidence="4 6" id="KW-1133">Transmembrane helix</keyword>
<evidence type="ECO:0000313" key="8">
    <source>
        <dbReference type="Proteomes" id="UP000618926"/>
    </source>
</evidence>
<feature type="transmembrane region" description="Helical" evidence="6">
    <location>
        <begin position="79"/>
        <end position="103"/>
    </location>
</feature>
<evidence type="ECO:0000256" key="2">
    <source>
        <dbReference type="ARBA" id="ARBA00022475"/>
    </source>
</evidence>
<feature type="transmembrane region" description="Helical" evidence="6">
    <location>
        <begin position="41"/>
        <end position="67"/>
    </location>
</feature>
<keyword evidence="2" id="KW-1003">Cell membrane</keyword>
<feature type="transmembrane region" description="Helical" evidence="6">
    <location>
        <begin position="118"/>
        <end position="143"/>
    </location>
</feature>
<feature type="transmembrane region" description="Helical" evidence="6">
    <location>
        <begin position="388"/>
        <end position="404"/>
    </location>
</feature>
<dbReference type="PANTHER" id="PTHR30250">
    <property type="entry name" value="PST FAMILY PREDICTED COLANIC ACID TRANSPORTER"/>
    <property type="match status" value="1"/>
</dbReference>
<dbReference type="InterPro" id="IPR050833">
    <property type="entry name" value="Poly_Biosynth_Transport"/>
</dbReference>
<feature type="transmembrane region" description="Helical" evidence="6">
    <location>
        <begin position="12"/>
        <end position="35"/>
    </location>
</feature>
<dbReference type="PANTHER" id="PTHR30250:SF11">
    <property type="entry name" value="O-ANTIGEN TRANSPORTER-RELATED"/>
    <property type="match status" value="1"/>
</dbReference>
<feature type="transmembrane region" description="Helical" evidence="6">
    <location>
        <begin position="416"/>
        <end position="433"/>
    </location>
</feature>
<feature type="transmembrane region" description="Helical" evidence="6">
    <location>
        <begin position="335"/>
        <end position="353"/>
    </location>
</feature>
<evidence type="ECO:0000256" key="3">
    <source>
        <dbReference type="ARBA" id="ARBA00022692"/>
    </source>
</evidence>
<keyword evidence="5 6" id="KW-0472">Membrane</keyword>
<dbReference type="EMBL" id="JADBFD010000002">
    <property type="protein sequence ID" value="MBE2886749.1"/>
    <property type="molecule type" value="Genomic_DNA"/>
</dbReference>
<reference evidence="7 8" key="1">
    <citation type="submission" date="2020-10" db="EMBL/GenBank/DDBJ databases">
        <title>Investigation of anaerobic biodegradation of phenanthrene by a sulfate-dependent Geobacter anodireducens strain PheS2.</title>
        <authorList>
            <person name="Zhang Z."/>
        </authorList>
    </citation>
    <scope>NUCLEOTIDE SEQUENCE [LARGE SCALE GENOMIC DNA]</scope>
    <source>
        <strain evidence="7 8">PheS2</strain>
    </source>
</reference>
<sequence length="514" mass="56801">MGIGSKIFKHTVIYSFGTILGKLISFLMLPFYANIFRTEGYGVIAMIDTSLGLFTIMFAGGVHTAITRIYHEHSRETQCLVLGTAIRIVWIVGAIAVTLPLIFSKTISNVLLGSQQYYTLFCIALITFVIEVAGQSASTILIIRQKSIAFSSVELIRLIIGVTFNILLVIMMDIGLIGIFISSFLSTAMSAAIYHILSFKESGLGFDGKIALELLRFQLPLIPGELIAFLGRQAERVIVRIMLGLEGMGVLEMAYKFPPLLNLLIVIPFTRAWRTKCIEIADREGSQDVIGRMFTNFLFVVIFAGLLLAVTIPYLLEVMTPAEFWNASRIAQIEILSTILAASSSYMVFGILIRQQTAVISIIKSALTPVKIILAFALIYAWGLAGAAYSALVIEVLTLIWISVKSQSFYSITLEYKKIGMIICGAAMIFVMLDGNNYTTSGPARYFKEHFLRPVLLCLQSSPLGDGKSGRLVRALMIKEDQLVAIIFNSAISSILWVLFPFVKQRRLVGSRMS</sequence>
<evidence type="ECO:0000256" key="4">
    <source>
        <dbReference type="ARBA" id="ARBA00022989"/>
    </source>
</evidence>
<dbReference type="Proteomes" id="UP000618926">
    <property type="component" value="Unassembled WGS sequence"/>
</dbReference>
<keyword evidence="8" id="KW-1185">Reference proteome</keyword>
<organism evidence="7 8">
    <name type="scientific">Geobacter anodireducens</name>
    <dbReference type="NCBI Taxonomy" id="1340425"/>
    <lineage>
        <taxon>Bacteria</taxon>
        <taxon>Pseudomonadati</taxon>
        <taxon>Thermodesulfobacteriota</taxon>
        <taxon>Desulfuromonadia</taxon>
        <taxon>Geobacterales</taxon>
        <taxon>Geobacteraceae</taxon>
        <taxon>Geobacter</taxon>
    </lineage>
</organism>
<comment type="caution">
    <text evidence="7">The sequence shown here is derived from an EMBL/GenBank/DDBJ whole genome shotgun (WGS) entry which is preliminary data.</text>
</comment>
<dbReference type="InterPro" id="IPR002797">
    <property type="entry name" value="Polysacc_synth"/>
</dbReference>
<comment type="subcellular location">
    <subcellularLocation>
        <location evidence="1">Cell membrane</location>
        <topology evidence="1">Multi-pass membrane protein</topology>
    </subcellularLocation>
</comment>
<name>A0ABR9NR51_9BACT</name>
<dbReference type="Pfam" id="PF01943">
    <property type="entry name" value="Polysacc_synt"/>
    <property type="match status" value="1"/>
</dbReference>
<feature type="transmembrane region" description="Helical" evidence="6">
    <location>
        <begin position="155"/>
        <end position="181"/>
    </location>
</feature>
<accession>A0ABR9NR51</accession>
<proteinExistence type="predicted"/>